<evidence type="ECO:0000313" key="1">
    <source>
        <dbReference type="EMBL" id="KAG0476312.1"/>
    </source>
</evidence>
<keyword evidence="2" id="KW-1185">Reference proteome</keyword>
<name>A0A835QX31_VANPL</name>
<proteinExistence type="predicted"/>
<dbReference type="Proteomes" id="UP000636800">
    <property type="component" value="Chromosome 6"/>
</dbReference>
<accession>A0A835QX31</accession>
<protein>
    <submittedName>
        <fullName evidence="1">Uncharacterized protein</fullName>
    </submittedName>
</protein>
<sequence>MATWPKSKLKVVAFPRFLSPVTRTKLLPRPKIPRNDVAVPIIRCRCGPSTLAPEKTFSTDPLLSQPLKSPRTGTRFCLPSSPQPSSTTGPAATAVTHPTAATVPDSSQIYVVDRDVSRARDRKQSFVGANGRSAGEWDVMKNSVPSTLWHSRRPHGIPKSVPGIFRWQTTFYPMRRQSGDQKPAEGYWYFRWLAAVREKKV</sequence>
<comment type="caution">
    <text evidence="1">The sequence shown here is derived from an EMBL/GenBank/DDBJ whole genome shotgun (WGS) entry which is preliminary data.</text>
</comment>
<reference evidence="1 2" key="1">
    <citation type="journal article" date="2020" name="Nat. Food">
        <title>A phased Vanilla planifolia genome enables genetic improvement of flavour and production.</title>
        <authorList>
            <person name="Hasing T."/>
            <person name="Tang H."/>
            <person name="Brym M."/>
            <person name="Khazi F."/>
            <person name="Huang T."/>
            <person name="Chambers A.H."/>
        </authorList>
    </citation>
    <scope>NUCLEOTIDE SEQUENCE [LARGE SCALE GENOMIC DNA]</scope>
    <source>
        <tissue evidence="1">Leaf</tissue>
    </source>
</reference>
<dbReference type="OrthoDB" id="442158at2759"/>
<dbReference type="EMBL" id="JADCNL010000006">
    <property type="protein sequence ID" value="KAG0476312.1"/>
    <property type="molecule type" value="Genomic_DNA"/>
</dbReference>
<organism evidence="1 2">
    <name type="scientific">Vanilla planifolia</name>
    <name type="common">Vanilla</name>
    <dbReference type="NCBI Taxonomy" id="51239"/>
    <lineage>
        <taxon>Eukaryota</taxon>
        <taxon>Viridiplantae</taxon>
        <taxon>Streptophyta</taxon>
        <taxon>Embryophyta</taxon>
        <taxon>Tracheophyta</taxon>
        <taxon>Spermatophyta</taxon>
        <taxon>Magnoliopsida</taxon>
        <taxon>Liliopsida</taxon>
        <taxon>Asparagales</taxon>
        <taxon>Orchidaceae</taxon>
        <taxon>Vanilloideae</taxon>
        <taxon>Vanilleae</taxon>
        <taxon>Vanilla</taxon>
    </lineage>
</organism>
<dbReference type="AlphaFoldDB" id="A0A835QX31"/>
<gene>
    <name evidence="1" type="ORF">HPP92_013153</name>
</gene>
<evidence type="ECO:0000313" key="2">
    <source>
        <dbReference type="Proteomes" id="UP000636800"/>
    </source>
</evidence>